<feature type="transmembrane region" description="Helical" evidence="2">
    <location>
        <begin position="87"/>
        <end position="105"/>
    </location>
</feature>
<evidence type="ECO:0000259" key="3">
    <source>
        <dbReference type="Pfam" id="PF09925"/>
    </source>
</evidence>
<feature type="compositionally biased region" description="Basic and acidic residues" evidence="1">
    <location>
        <begin position="328"/>
        <end position="344"/>
    </location>
</feature>
<dbReference type="EMBL" id="JBHSXX010000001">
    <property type="protein sequence ID" value="MFC6868707.1"/>
    <property type="molecule type" value="Genomic_DNA"/>
</dbReference>
<dbReference type="Proteomes" id="UP001596337">
    <property type="component" value="Unassembled WGS sequence"/>
</dbReference>
<feature type="transmembrane region" description="Helical" evidence="2">
    <location>
        <begin position="56"/>
        <end position="75"/>
    </location>
</feature>
<feature type="transmembrane region" description="Helical" evidence="2">
    <location>
        <begin position="150"/>
        <end position="168"/>
    </location>
</feature>
<evidence type="ECO:0000256" key="2">
    <source>
        <dbReference type="SAM" id="Phobius"/>
    </source>
</evidence>
<evidence type="ECO:0000256" key="1">
    <source>
        <dbReference type="SAM" id="MobiDB-lite"/>
    </source>
</evidence>
<evidence type="ECO:0000313" key="4">
    <source>
        <dbReference type="EMBL" id="MFC6868707.1"/>
    </source>
</evidence>
<accession>A0ABW2C081</accession>
<reference evidence="5" key="1">
    <citation type="journal article" date="2019" name="Int. J. Syst. Evol. Microbiol.">
        <title>The Global Catalogue of Microorganisms (GCM) 10K type strain sequencing project: providing services to taxonomists for standard genome sequencing and annotation.</title>
        <authorList>
            <consortium name="The Broad Institute Genomics Platform"/>
            <consortium name="The Broad Institute Genome Sequencing Center for Infectious Disease"/>
            <person name="Wu L."/>
            <person name="Ma J."/>
        </authorList>
    </citation>
    <scope>NUCLEOTIDE SEQUENCE [LARGE SCALE GENOMIC DNA]</scope>
    <source>
        <strain evidence="5">KCTC 32255</strain>
    </source>
</reference>
<dbReference type="InterPro" id="IPR018677">
    <property type="entry name" value="DUF2157"/>
</dbReference>
<name>A0ABW2C081_9PSEU</name>
<feature type="transmembrane region" description="Helical" evidence="2">
    <location>
        <begin position="175"/>
        <end position="192"/>
    </location>
</feature>
<gene>
    <name evidence="4" type="ORF">ACFQGD_16320</name>
</gene>
<feature type="transmembrane region" description="Helical" evidence="2">
    <location>
        <begin position="198"/>
        <end position="217"/>
    </location>
</feature>
<feature type="transmembrane region" description="Helical" evidence="2">
    <location>
        <begin position="249"/>
        <end position="266"/>
    </location>
</feature>
<keyword evidence="2" id="KW-1133">Transmembrane helix</keyword>
<keyword evidence="2" id="KW-0812">Transmembrane</keyword>
<comment type="caution">
    <text evidence="4">The sequence shown here is derived from an EMBL/GenBank/DDBJ whole genome shotgun (WGS) entry which is preliminary data.</text>
</comment>
<feature type="transmembrane region" description="Helical" evidence="2">
    <location>
        <begin position="224"/>
        <end position="243"/>
    </location>
</feature>
<feature type="region of interest" description="Disordered" evidence="1">
    <location>
        <begin position="328"/>
        <end position="351"/>
    </location>
</feature>
<dbReference type="Pfam" id="PF09925">
    <property type="entry name" value="DUF2157"/>
    <property type="match status" value="1"/>
</dbReference>
<organism evidence="4 5">
    <name type="scientific">Haloechinothrix salitolerans</name>
    <dbReference type="NCBI Taxonomy" id="926830"/>
    <lineage>
        <taxon>Bacteria</taxon>
        <taxon>Bacillati</taxon>
        <taxon>Actinomycetota</taxon>
        <taxon>Actinomycetes</taxon>
        <taxon>Pseudonocardiales</taxon>
        <taxon>Pseudonocardiaceae</taxon>
        <taxon>Haloechinothrix</taxon>
    </lineage>
</organism>
<keyword evidence="2" id="KW-0472">Membrane</keyword>
<evidence type="ECO:0000313" key="5">
    <source>
        <dbReference type="Proteomes" id="UP001596337"/>
    </source>
</evidence>
<feature type="domain" description="DUF2157" evidence="3">
    <location>
        <begin position="21"/>
        <end position="134"/>
    </location>
</feature>
<protein>
    <submittedName>
        <fullName evidence="4">DUF2157 domain-containing protein</fullName>
    </submittedName>
</protein>
<keyword evidence="5" id="KW-1185">Reference proteome</keyword>
<feature type="transmembrane region" description="Helical" evidence="2">
    <location>
        <begin position="271"/>
        <end position="291"/>
    </location>
</feature>
<dbReference type="RefSeq" id="WP_345390716.1">
    <property type="nucleotide sequence ID" value="NZ_BAABLA010000005.1"/>
</dbReference>
<sequence>MNQQRGSDQSRHRGQEEGLRALVERGVLTDEQADAVRDELRIGATGEQRRGPIAEIVGYLGGALVLTGAVVLVASSWNQLSETARTTLLGLITLGLLTAGFVAAGRHGPRFELATTARLRVAGVLLALASVTTAITIGLAMPDPISEGELAIAGAAGLVVATASYILLPSVAGLLAAAGLLVFTVLNTIEAAAELDELTAGIGLFGCGALLTVLALARLLRTRLTGIGVGLALTIAGTQAPLGDDVAEPVAYTATFLVGVGCLVLYRWVHIWVVLVAGVVAVSLAAPEAVWHLTDGAVGGAAVLLIAGAVLLVASAIGFRLHRNAEHTETEVGTRDTGTRDSRPDNAGLAD</sequence>
<proteinExistence type="predicted"/>
<feature type="transmembrane region" description="Helical" evidence="2">
    <location>
        <begin position="297"/>
        <end position="319"/>
    </location>
</feature>
<feature type="transmembrane region" description="Helical" evidence="2">
    <location>
        <begin position="117"/>
        <end position="138"/>
    </location>
</feature>